<dbReference type="InterPro" id="IPR029058">
    <property type="entry name" value="AB_hydrolase_fold"/>
</dbReference>
<dbReference type="OrthoDB" id="3200163at2759"/>
<keyword evidence="2" id="KW-1185">Reference proteome</keyword>
<evidence type="ECO:0000313" key="2">
    <source>
        <dbReference type="Proteomes" id="UP000194236"/>
    </source>
</evidence>
<organism evidence="1 2">
    <name type="scientific">Euroglyphus maynei</name>
    <name type="common">Mayne's house dust mite</name>
    <dbReference type="NCBI Taxonomy" id="6958"/>
    <lineage>
        <taxon>Eukaryota</taxon>
        <taxon>Metazoa</taxon>
        <taxon>Ecdysozoa</taxon>
        <taxon>Arthropoda</taxon>
        <taxon>Chelicerata</taxon>
        <taxon>Arachnida</taxon>
        <taxon>Acari</taxon>
        <taxon>Acariformes</taxon>
        <taxon>Sarcoptiformes</taxon>
        <taxon>Astigmata</taxon>
        <taxon>Psoroptidia</taxon>
        <taxon>Analgoidea</taxon>
        <taxon>Pyroglyphidae</taxon>
        <taxon>Pyroglyphinae</taxon>
        <taxon>Euroglyphus</taxon>
    </lineage>
</organism>
<name>A0A1Y3BTG1_EURMA</name>
<reference evidence="1 2" key="1">
    <citation type="submission" date="2017-03" db="EMBL/GenBank/DDBJ databases">
        <title>Genome Survey of Euroglyphus maynei.</title>
        <authorList>
            <person name="Arlian L.G."/>
            <person name="Morgan M.S."/>
            <person name="Rider S.D."/>
        </authorList>
    </citation>
    <scope>NUCLEOTIDE SEQUENCE [LARGE SCALE GENOMIC DNA]</scope>
    <source>
        <strain evidence="1">Arlian Lab</strain>
        <tissue evidence="1">Whole body</tissue>
    </source>
</reference>
<evidence type="ECO:0000313" key="1">
    <source>
        <dbReference type="EMBL" id="OTF82465.1"/>
    </source>
</evidence>
<dbReference type="Proteomes" id="UP000194236">
    <property type="component" value="Unassembled WGS sequence"/>
</dbReference>
<dbReference type="AlphaFoldDB" id="A0A1Y3BTG1"/>
<gene>
    <name evidence="1" type="ORF">BLA29_013260</name>
</gene>
<protein>
    <submittedName>
        <fullName evidence="1">Uncharacterized protein</fullName>
    </submittedName>
</protein>
<accession>A0A1Y3BTG1</accession>
<comment type="caution">
    <text evidence="1">The sequence shown here is derived from an EMBL/GenBank/DDBJ whole genome shotgun (WGS) entry which is preliminary data.</text>
</comment>
<dbReference type="EMBL" id="MUJZ01008348">
    <property type="protein sequence ID" value="OTF82465.1"/>
    <property type="molecule type" value="Genomic_DNA"/>
</dbReference>
<sequence>MNPYNVSNQLELWPLYDEIQQKYISFDNKINIEDHYLAHRLSYWFNLLPQLHKQGDSDLKVHHLLEVTMSCCFT</sequence>
<dbReference type="Gene3D" id="3.40.50.1820">
    <property type="entry name" value="alpha/beta hydrolase"/>
    <property type="match status" value="1"/>
</dbReference>
<proteinExistence type="predicted"/>